<dbReference type="Pfam" id="PF02350">
    <property type="entry name" value="Epimerase_2"/>
    <property type="match status" value="1"/>
</dbReference>
<evidence type="ECO:0000259" key="2">
    <source>
        <dbReference type="Pfam" id="PF02350"/>
    </source>
</evidence>
<dbReference type="Proteomes" id="UP001595818">
    <property type="component" value="Unassembled WGS sequence"/>
</dbReference>
<dbReference type="CDD" id="cd03786">
    <property type="entry name" value="GTB_UDP-GlcNAc_2-Epimerase"/>
    <property type="match status" value="1"/>
</dbReference>
<dbReference type="GO" id="GO:0008761">
    <property type="term" value="F:UDP-N-acetylglucosamine 2-epimerase activity"/>
    <property type="evidence" value="ECO:0007669"/>
    <property type="project" value="UniProtKB-EC"/>
</dbReference>
<dbReference type="InterPro" id="IPR003331">
    <property type="entry name" value="UDP_GlcNAc_Epimerase_2_dom"/>
</dbReference>
<sequence length="363" mass="40319">MLIDLIAGARPNFMKISPIIDAIDKAKNEGKNIDFRLIHTGQHYDKNMSGSFFDQLGIPEPDINLGAGGGTQAEQTAAIMIGYEKILVEKGKPDLCLVVGDVTSTMACAITAQKLHVKVAHVEAGIRSGDWTMPEEINRMVTDSITNFFFTTSEVANENLRKSGIEDGRIYFVGNTMIDTLLKHKPRFQKPEVWDKIGLEEGEYIVMTLHRPANVDQEEKLKELIQEIVNHTNGLPLVFPVHPRTRKMLETIGISHAKLHMIEPLGYLEFNYLVERAKAVVTDSGGITEETTVMGIPCMTLRANTERPETITQGTNELLGVDPQAISPAMEKLFSGQWKKGGIPELWDGQTAERIVSVLLEKL</sequence>
<proteinExistence type="inferred from homology"/>
<comment type="similarity">
    <text evidence="1">Belongs to the UDP-N-acetylglucosamine 2-epimerase family.</text>
</comment>
<reference evidence="4" key="1">
    <citation type="journal article" date="2019" name="Int. J. Syst. Evol. Microbiol.">
        <title>The Global Catalogue of Microorganisms (GCM) 10K type strain sequencing project: providing services to taxonomists for standard genome sequencing and annotation.</title>
        <authorList>
            <consortium name="The Broad Institute Genomics Platform"/>
            <consortium name="The Broad Institute Genome Sequencing Center for Infectious Disease"/>
            <person name="Wu L."/>
            <person name="Ma J."/>
        </authorList>
    </citation>
    <scope>NUCLEOTIDE SEQUENCE [LARGE SCALE GENOMIC DNA]</scope>
    <source>
        <strain evidence="4">CGMCC 4.7466</strain>
    </source>
</reference>
<dbReference type="NCBIfam" id="TIGR00236">
    <property type="entry name" value="wecB"/>
    <property type="match status" value="1"/>
</dbReference>
<gene>
    <name evidence="3" type="primary">wecB</name>
    <name evidence="3" type="ORF">ACFPFU_25095</name>
</gene>
<accession>A0ABV9T9F0</accession>
<organism evidence="3 4">
    <name type="scientific">Negadavirga shengliensis</name>
    <dbReference type="NCBI Taxonomy" id="1389218"/>
    <lineage>
        <taxon>Bacteria</taxon>
        <taxon>Pseudomonadati</taxon>
        <taxon>Bacteroidota</taxon>
        <taxon>Cytophagia</taxon>
        <taxon>Cytophagales</taxon>
        <taxon>Cyclobacteriaceae</taxon>
        <taxon>Negadavirga</taxon>
    </lineage>
</organism>
<dbReference type="RefSeq" id="WP_377069402.1">
    <property type="nucleotide sequence ID" value="NZ_JBHSJJ010000027.1"/>
</dbReference>
<comment type="caution">
    <text evidence="3">The sequence shown here is derived from an EMBL/GenBank/DDBJ whole genome shotgun (WGS) entry which is preliminary data.</text>
</comment>
<name>A0ABV9T9F0_9BACT</name>
<evidence type="ECO:0000313" key="3">
    <source>
        <dbReference type="EMBL" id="MFC4875004.1"/>
    </source>
</evidence>
<dbReference type="EMBL" id="JBHSJJ010000027">
    <property type="protein sequence ID" value="MFC4875004.1"/>
    <property type="molecule type" value="Genomic_DNA"/>
</dbReference>
<dbReference type="InterPro" id="IPR029767">
    <property type="entry name" value="WecB-like"/>
</dbReference>
<evidence type="ECO:0000313" key="4">
    <source>
        <dbReference type="Proteomes" id="UP001595818"/>
    </source>
</evidence>
<feature type="domain" description="UDP-N-acetylglucosamine 2-epimerase" evidence="2">
    <location>
        <begin position="28"/>
        <end position="359"/>
    </location>
</feature>
<evidence type="ECO:0000256" key="1">
    <source>
        <dbReference type="RuleBase" id="RU003513"/>
    </source>
</evidence>
<dbReference type="PANTHER" id="PTHR43174:SF1">
    <property type="entry name" value="UDP-N-ACETYLGLUCOSAMINE 2-EPIMERASE"/>
    <property type="match status" value="1"/>
</dbReference>
<keyword evidence="1 3" id="KW-0413">Isomerase</keyword>
<dbReference type="EC" id="5.1.3.14" evidence="3"/>
<dbReference type="SUPFAM" id="SSF53756">
    <property type="entry name" value="UDP-Glycosyltransferase/glycogen phosphorylase"/>
    <property type="match status" value="1"/>
</dbReference>
<protein>
    <submittedName>
        <fullName evidence="3">Non-hydrolyzing UDP-N-acetylglucosamine 2-epimerase</fullName>
        <ecNumber evidence="3">5.1.3.14</ecNumber>
    </submittedName>
</protein>
<dbReference type="PANTHER" id="PTHR43174">
    <property type="entry name" value="UDP-N-ACETYLGLUCOSAMINE 2-EPIMERASE"/>
    <property type="match status" value="1"/>
</dbReference>
<dbReference type="Gene3D" id="3.40.50.2000">
    <property type="entry name" value="Glycogen Phosphorylase B"/>
    <property type="match status" value="2"/>
</dbReference>
<keyword evidence="4" id="KW-1185">Reference proteome</keyword>